<dbReference type="STRING" id="906689.A0A2I0VG94"/>
<organism evidence="1 2">
    <name type="scientific">Dendrobium catenatum</name>
    <dbReference type="NCBI Taxonomy" id="906689"/>
    <lineage>
        <taxon>Eukaryota</taxon>
        <taxon>Viridiplantae</taxon>
        <taxon>Streptophyta</taxon>
        <taxon>Embryophyta</taxon>
        <taxon>Tracheophyta</taxon>
        <taxon>Spermatophyta</taxon>
        <taxon>Magnoliopsida</taxon>
        <taxon>Liliopsida</taxon>
        <taxon>Asparagales</taxon>
        <taxon>Orchidaceae</taxon>
        <taxon>Epidendroideae</taxon>
        <taxon>Malaxideae</taxon>
        <taxon>Dendrobiinae</taxon>
        <taxon>Dendrobium</taxon>
    </lineage>
</organism>
<dbReference type="EMBL" id="KZ503666">
    <property type="protein sequence ID" value="PKU62384.1"/>
    <property type="molecule type" value="Genomic_DNA"/>
</dbReference>
<sequence length="279" mass="32393">MWHQHLNPGKGKMAEKFHSSRGVSVFNFRHTFQAFTQFFLRCRHPQRERHNGICEIWVVAFHSEILVSLYIWRDMIMIHHLQPSHRRSLYTLSSSMLILSAKLGDLPDLAFFIEAHTAGEMADPYLHLVEDGRLLAVCVRYPSRKVIYGSEEDKFAALKFIESIKSNDDQLRETVLSHLLKKYKRLPEQELMSITEQLQQEFSSDVFPLGTPAFMDTPIVLSPSDQKENETFDEVLVPALQEDEPFFEAYKVAFLFFLQLTDGIMELWEAKLLAVLLNS</sequence>
<protein>
    <submittedName>
        <fullName evidence="1">Uncharacterized protein</fullName>
    </submittedName>
</protein>
<reference evidence="1 2" key="2">
    <citation type="journal article" date="2017" name="Nature">
        <title>The Apostasia genome and the evolution of orchids.</title>
        <authorList>
            <person name="Zhang G.Q."/>
            <person name="Liu K.W."/>
            <person name="Li Z."/>
            <person name="Lohaus R."/>
            <person name="Hsiao Y.Y."/>
            <person name="Niu S.C."/>
            <person name="Wang J.Y."/>
            <person name="Lin Y.C."/>
            <person name="Xu Q."/>
            <person name="Chen L.J."/>
            <person name="Yoshida K."/>
            <person name="Fujiwara S."/>
            <person name="Wang Z.W."/>
            <person name="Zhang Y.Q."/>
            <person name="Mitsuda N."/>
            <person name="Wang M."/>
            <person name="Liu G.H."/>
            <person name="Pecoraro L."/>
            <person name="Huang H.X."/>
            <person name="Xiao X.J."/>
            <person name="Lin M."/>
            <person name="Wu X.Y."/>
            <person name="Wu W.L."/>
            <person name="Chen Y.Y."/>
            <person name="Chang S.B."/>
            <person name="Sakamoto S."/>
            <person name="Ohme-Takagi M."/>
            <person name="Yagi M."/>
            <person name="Zeng S.J."/>
            <person name="Shen C.Y."/>
            <person name="Yeh C.M."/>
            <person name="Luo Y.B."/>
            <person name="Tsai W.C."/>
            <person name="Van de Peer Y."/>
            <person name="Liu Z.J."/>
        </authorList>
    </citation>
    <scope>NUCLEOTIDE SEQUENCE [LARGE SCALE GENOMIC DNA]</scope>
    <source>
        <tissue evidence="1">The whole plant</tissue>
    </source>
</reference>
<dbReference type="Proteomes" id="UP000233837">
    <property type="component" value="Unassembled WGS sequence"/>
</dbReference>
<dbReference type="AlphaFoldDB" id="A0A2I0VG94"/>
<gene>
    <name evidence="1" type="ORF">MA16_Dca024056</name>
</gene>
<reference evidence="1 2" key="1">
    <citation type="journal article" date="2016" name="Sci. Rep.">
        <title>The Dendrobium catenatum Lindl. genome sequence provides insights into polysaccharide synthase, floral development and adaptive evolution.</title>
        <authorList>
            <person name="Zhang G.Q."/>
            <person name="Xu Q."/>
            <person name="Bian C."/>
            <person name="Tsai W.C."/>
            <person name="Yeh C.M."/>
            <person name="Liu K.W."/>
            <person name="Yoshida K."/>
            <person name="Zhang L.S."/>
            <person name="Chang S.B."/>
            <person name="Chen F."/>
            <person name="Shi Y."/>
            <person name="Su Y.Y."/>
            <person name="Zhang Y.Q."/>
            <person name="Chen L.J."/>
            <person name="Yin Y."/>
            <person name="Lin M."/>
            <person name="Huang H."/>
            <person name="Deng H."/>
            <person name="Wang Z.W."/>
            <person name="Zhu S.L."/>
            <person name="Zhao X."/>
            <person name="Deng C."/>
            <person name="Niu S.C."/>
            <person name="Huang J."/>
            <person name="Wang M."/>
            <person name="Liu G.H."/>
            <person name="Yang H.J."/>
            <person name="Xiao X.J."/>
            <person name="Hsiao Y.Y."/>
            <person name="Wu W.L."/>
            <person name="Chen Y.Y."/>
            <person name="Mitsuda N."/>
            <person name="Ohme-Takagi M."/>
            <person name="Luo Y.B."/>
            <person name="Van de Peer Y."/>
            <person name="Liu Z.J."/>
        </authorList>
    </citation>
    <scope>NUCLEOTIDE SEQUENCE [LARGE SCALE GENOMIC DNA]</scope>
    <source>
        <tissue evidence="1">The whole plant</tissue>
    </source>
</reference>
<evidence type="ECO:0000313" key="1">
    <source>
        <dbReference type="EMBL" id="PKU62384.1"/>
    </source>
</evidence>
<name>A0A2I0VG94_9ASPA</name>
<dbReference type="InterPro" id="IPR055296">
    <property type="entry name" value="SRL2-like"/>
</dbReference>
<dbReference type="PANTHER" id="PTHR46087">
    <property type="entry name" value="PUTATIVE, EXPRESSED-RELATED"/>
    <property type="match status" value="1"/>
</dbReference>
<keyword evidence="2" id="KW-1185">Reference proteome</keyword>
<dbReference type="PANTHER" id="PTHR46087:SF1">
    <property type="entry name" value="ARM REPEAT SUPERFAMILY PROTEIN"/>
    <property type="match status" value="1"/>
</dbReference>
<proteinExistence type="predicted"/>
<accession>A0A2I0VG94</accession>
<evidence type="ECO:0000313" key="2">
    <source>
        <dbReference type="Proteomes" id="UP000233837"/>
    </source>
</evidence>